<dbReference type="EMBL" id="AMYB01000001">
    <property type="protein sequence ID" value="OAD08035.1"/>
    <property type="molecule type" value="Genomic_DNA"/>
</dbReference>
<dbReference type="VEuPathDB" id="FungiDB:MUCCIDRAFT_104985"/>
<protein>
    <submittedName>
        <fullName evidence="1">Uncharacterized protein</fullName>
    </submittedName>
</protein>
<dbReference type="Proteomes" id="UP000077051">
    <property type="component" value="Unassembled WGS sequence"/>
</dbReference>
<evidence type="ECO:0000313" key="2">
    <source>
        <dbReference type="Proteomes" id="UP000077051"/>
    </source>
</evidence>
<dbReference type="OrthoDB" id="2285917at2759"/>
<proteinExistence type="predicted"/>
<keyword evidence="2" id="KW-1185">Reference proteome</keyword>
<comment type="caution">
    <text evidence="1">The sequence shown here is derived from an EMBL/GenBank/DDBJ whole genome shotgun (WGS) entry which is preliminary data.</text>
</comment>
<name>A0A168PPR4_MUCCL</name>
<gene>
    <name evidence="1" type="ORF">MUCCIDRAFT_104985</name>
</gene>
<sequence>MQVHPVKFQYAAVNNPYLHRLIRYCAHIISKFNAEPIAVTICINTIPANVSTQLRDIEEHPFIKQFASDNWAQRHYFMSKETIFGSLAGPLPLPPLVALVYVMTEQRASLISLEHRDDPTVKRLYQVARYANNRGQYRRILEVANKDEGLQRVIAYANDGVVYNES</sequence>
<organism evidence="1 2">
    <name type="scientific">Mucor lusitanicus CBS 277.49</name>
    <dbReference type="NCBI Taxonomy" id="747725"/>
    <lineage>
        <taxon>Eukaryota</taxon>
        <taxon>Fungi</taxon>
        <taxon>Fungi incertae sedis</taxon>
        <taxon>Mucoromycota</taxon>
        <taxon>Mucoromycotina</taxon>
        <taxon>Mucoromycetes</taxon>
        <taxon>Mucorales</taxon>
        <taxon>Mucorineae</taxon>
        <taxon>Mucoraceae</taxon>
        <taxon>Mucor</taxon>
    </lineage>
</organism>
<reference evidence="1 2" key="1">
    <citation type="submission" date="2015-06" db="EMBL/GenBank/DDBJ databases">
        <title>Expansion of signal transduction pathways in fungi by whole-genome duplication.</title>
        <authorList>
            <consortium name="DOE Joint Genome Institute"/>
            <person name="Corrochano L.M."/>
            <person name="Kuo A."/>
            <person name="Marcet-Houben M."/>
            <person name="Polaino S."/>
            <person name="Salamov A."/>
            <person name="Villalobos J.M."/>
            <person name="Alvarez M.I."/>
            <person name="Avalos J."/>
            <person name="Benito E.P."/>
            <person name="Benoit I."/>
            <person name="Burger G."/>
            <person name="Camino L.P."/>
            <person name="Canovas D."/>
            <person name="Cerda-Olmedo E."/>
            <person name="Cheng J.-F."/>
            <person name="Dominguez A."/>
            <person name="Elias M."/>
            <person name="Eslava A.P."/>
            <person name="Glaser F."/>
            <person name="Grimwood J."/>
            <person name="Gutierrez G."/>
            <person name="Heitman J."/>
            <person name="Henrissat B."/>
            <person name="Iturriaga E.A."/>
            <person name="Lang B.F."/>
            <person name="Lavin J.L."/>
            <person name="Lee S."/>
            <person name="Li W."/>
            <person name="Lindquist E."/>
            <person name="Lopez-Garcia S."/>
            <person name="Luque E.M."/>
            <person name="Marcos A.T."/>
            <person name="Martin J."/>
            <person name="Mccluskey K."/>
            <person name="Medina H.R."/>
            <person name="Miralles-Duran A."/>
            <person name="Miyazaki A."/>
            <person name="Munoz-Torres E."/>
            <person name="Oguiza J.A."/>
            <person name="Ohm R."/>
            <person name="Olmedo M."/>
            <person name="Orejas M."/>
            <person name="Ortiz-Castellanos L."/>
            <person name="Pisabarro A.G."/>
            <person name="Rodriguez-Romero J."/>
            <person name="Ruiz-Herrera J."/>
            <person name="Ruiz-Vazquez R."/>
            <person name="Sanz C."/>
            <person name="Schackwitz W."/>
            <person name="Schmutz J."/>
            <person name="Shahriari M."/>
            <person name="Shelest E."/>
            <person name="Silva-Franco F."/>
            <person name="Soanes D."/>
            <person name="Syed K."/>
            <person name="Tagua V.G."/>
            <person name="Talbot N.J."/>
            <person name="Thon M."/>
            <person name="De Vries R.P."/>
            <person name="Wiebenga A."/>
            <person name="Yadav J.S."/>
            <person name="Braun E.L."/>
            <person name="Baker S."/>
            <person name="Garre V."/>
            <person name="Horwitz B."/>
            <person name="Torres-Martinez S."/>
            <person name="Idnurm A."/>
            <person name="Herrera-Estrella A."/>
            <person name="Gabaldon T."/>
            <person name="Grigoriev I.V."/>
        </authorList>
    </citation>
    <scope>NUCLEOTIDE SEQUENCE [LARGE SCALE GENOMIC DNA]</scope>
    <source>
        <strain evidence="1 2">CBS 277.49</strain>
    </source>
</reference>
<dbReference type="AlphaFoldDB" id="A0A168PPR4"/>
<accession>A0A168PPR4</accession>
<evidence type="ECO:0000313" key="1">
    <source>
        <dbReference type="EMBL" id="OAD08035.1"/>
    </source>
</evidence>